<gene>
    <name evidence="4" type="ORF">N7U66_19840</name>
</gene>
<evidence type="ECO:0000313" key="4">
    <source>
        <dbReference type="EMBL" id="WAC02031.1"/>
    </source>
</evidence>
<keyword evidence="1 2" id="KW-0732">Signal</keyword>
<dbReference type="AlphaFoldDB" id="A0A9E8SDF0"/>
<reference evidence="4" key="1">
    <citation type="submission" date="2022-11" db="EMBL/GenBank/DDBJ databases">
        <title>Lacinutrix neustonica HL-RS19T sp. nov., isolated from the surface microlayer sample of brackish Lake Shihwa.</title>
        <authorList>
            <person name="Choi J.Y."/>
            <person name="Hwang C.Y."/>
        </authorList>
    </citation>
    <scope>NUCLEOTIDE SEQUENCE</scope>
    <source>
        <strain evidence="4">HL-RS19</strain>
    </source>
</reference>
<feature type="chain" id="PRO_5038373376" evidence="2">
    <location>
        <begin position="24"/>
        <end position="162"/>
    </location>
</feature>
<evidence type="ECO:0000256" key="2">
    <source>
        <dbReference type="SAM" id="SignalP"/>
    </source>
</evidence>
<sequence length="162" mass="17978">MKTNKLLLFLTPVFYLGISKSHAQQTLTSSGGDIMGTTGSISYSVGQLAYVTNFGTTGAVAQGVQQANEYNETLSSVDFTELLQELKVFPNPTTDVLTLNFNNKTDTQLDYQIRDINGRILKSETNIASRLSINISELQSAIYFLEIKNNNKKVKIFKIIKN</sequence>
<evidence type="ECO:0000313" key="5">
    <source>
        <dbReference type="Proteomes" id="UP001164705"/>
    </source>
</evidence>
<dbReference type="NCBIfam" id="TIGR04183">
    <property type="entry name" value="Por_Secre_tail"/>
    <property type="match status" value="1"/>
</dbReference>
<protein>
    <submittedName>
        <fullName evidence="4">T9SS type A sorting domain-containing protein</fullName>
    </submittedName>
</protein>
<dbReference type="RefSeq" id="WP_267676629.1">
    <property type="nucleotide sequence ID" value="NZ_CP113088.1"/>
</dbReference>
<proteinExistence type="predicted"/>
<organism evidence="4 5">
    <name type="scientific">Lacinutrix neustonica</name>
    <dbReference type="NCBI Taxonomy" id="2980107"/>
    <lineage>
        <taxon>Bacteria</taxon>
        <taxon>Pseudomonadati</taxon>
        <taxon>Bacteroidota</taxon>
        <taxon>Flavobacteriia</taxon>
        <taxon>Flavobacteriales</taxon>
        <taxon>Flavobacteriaceae</taxon>
        <taxon>Lacinutrix</taxon>
    </lineage>
</organism>
<feature type="domain" description="Secretion system C-terminal sorting" evidence="3">
    <location>
        <begin position="88"/>
        <end position="155"/>
    </location>
</feature>
<feature type="signal peptide" evidence="2">
    <location>
        <begin position="1"/>
        <end position="23"/>
    </location>
</feature>
<accession>A0A9E8SDF0</accession>
<keyword evidence="5" id="KW-1185">Reference proteome</keyword>
<name>A0A9E8SDF0_9FLAO</name>
<dbReference type="Proteomes" id="UP001164705">
    <property type="component" value="Chromosome"/>
</dbReference>
<dbReference type="KEGG" id="lnu:N7U66_19840"/>
<evidence type="ECO:0000256" key="1">
    <source>
        <dbReference type="ARBA" id="ARBA00022729"/>
    </source>
</evidence>
<evidence type="ECO:0000259" key="3">
    <source>
        <dbReference type="Pfam" id="PF18962"/>
    </source>
</evidence>
<dbReference type="EMBL" id="CP113088">
    <property type="protein sequence ID" value="WAC02031.1"/>
    <property type="molecule type" value="Genomic_DNA"/>
</dbReference>
<dbReference type="InterPro" id="IPR026444">
    <property type="entry name" value="Secre_tail"/>
</dbReference>
<dbReference type="Pfam" id="PF18962">
    <property type="entry name" value="Por_Secre_tail"/>
    <property type="match status" value="1"/>
</dbReference>